<dbReference type="InterPro" id="IPR016186">
    <property type="entry name" value="C-type_lectin-like/link_sf"/>
</dbReference>
<dbReference type="InterPro" id="IPR018378">
    <property type="entry name" value="C-type_lectin_CS"/>
</dbReference>
<feature type="chain" id="PRO_5040261595" description="C-type lectin domain-containing protein" evidence="2">
    <location>
        <begin position="26"/>
        <end position="177"/>
    </location>
</feature>
<dbReference type="PROSITE" id="PS50041">
    <property type="entry name" value="C_TYPE_LECTIN_2"/>
    <property type="match status" value="1"/>
</dbReference>
<keyword evidence="1" id="KW-1015">Disulfide bond</keyword>
<dbReference type="PROSITE" id="PS00615">
    <property type="entry name" value="C_TYPE_LECTIN_1"/>
    <property type="match status" value="1"/>
</dbReference>
<reference evidence="4" key="1">
    <citation type="submission" date="2022-01" db="EMBL/GenBank/DDBJ databases">
        <authorList>
            <person name="King R."/>
        </authorList>
    </citation>
    <scope>NUCLEOTIDE SEQUENCE</scope>
</reference>
<reference evidence="4" key="2">
    <citation type="submission" date="2022-10" db="EMBL/GenBank/DDBJ databases">
        <authorList>
            <consortium name="ENA_rothamsted_submissions"/>
            <consortium name="culmorum"/>
            <person name="King R."/>
        </authorList>
    </citation>
    <scope>NUCLEOTIDE SEQUENCE</scope>
</reference>
<dbReference type="Gene3D" id="3.10.100.10">
    <property type="entry name" value="Mannose-Binding Protein A, subunit A"/>
    <property type="match status" value="1"/>
</dbReference>
<accession>A0A9N9X3X7</accession>
<dbReference type="CDD" id="cd00037">
    <property type="entry name" value="CLECT"/>
    <property type="match status" value="1"/>
</dbReference>
<gene>
    <name evidence="4" type="ORF">PHAECO_LOCUS9620</name>
</gene>
<dbReference type="AlphaFoldDB" id="A0A9N9X3X7"/>
<evidence type="ECO:0000259" key="3">
    <source>
        <dbReference type="PROSITE" id="PS50041"/>
    </source>
</evidence>
<evidence type="ECO:0000313" key="4">
    <source>
        <dbReference type="EMBL" id="CAG9821701.1"/>
    </source>
</evidence>
<organism evidence="4 5">
    <name type="scientific">Phaedon cochleariae</name>
    <name type="common">Mustard beetle</name>
    <dbReference type="NCBI Taxonomy" id="80249"/>
    <lineage>
        <taxon>Eukaryota</taxon>
        <taxon>Metazoa</taxon>
        <taxon>Ecdysozoa</taxon>
        <taxon>Arthropoda</taxon>
        <taxon>Hexapoda</taxon>
        <taxon>Insecta</taxon>
        <taxon>Pterygota</taxon>
        <taxon>Neoptera</taxon>
        <taxon>Endopterygota</taxon>
        <taxon>Coleoptera</taxon>
        <taxon>Polyphaga</taxon>
        <taxon>Cucujiformia</taxon>
        <taxon>Chrysomeloidea</taxon>
        <taxon>Chrysomelidae</taxon>
        <taxon>Chrysomelinae</taxon>
        <taxon>Chrysomelini</taxon>
        <taxon>Phaedon</taxon>
    </lineage>
</organism>
<feature type="signal peptide" evidence="2">
    <location>
        <begin position="1"/>
        <end position="25"/>
    </location>
</feature>
<keyword evidence="5" id="KW-1185">Reference proteome</keyword>
<sequence length="177" mass="21003">MPIPKICFSLTLFIISSFVIESIQADEGWSKVHNNNLTSIIPLHHYGGKSYYMGTHFRATYQQAIAFCEQINMKLLTIRSHEENERIFKYIREASVGNDYWTSGTRLVDGYNWLWLPYGETVDYTNWSTRQPSHLTEKCLQLWVVRGQLEWNDRSCDYRYWFICERLNNQNNNDPSI</sequence>
<keyword evidence="2" id="KW-0732">Signal</keyword>
<dbReference type="PANTHER" id="PTHR22803">
    <property type="entry name" value="MANNOSE, PHOSPHOLIPASE, LECTIN RECEPTOR RELATED"/>
    <property type="match status" value="1"/>
</dbReference>
<dbReference type="OrthoDB" id="6338838at2759"/>
<feature type="domain" description="C-type lectin" evidence="3">
    <location>
        <begin position="46"/>
        <end position="165"/>
    </location>
</feature>
<dbReference type="InterPro" id="IPR050111">
    <property type="entry name" value="C-type_lectin/snaclec_domain"/>
</dbReference>
<evidence type="ECO:0000313" key="5">
    <source>
        <dbReference type="Proteomes" id="UP001153737"/>
    </source>
</evidence>
<dbReference type="Proteomes" id="UP001153737">
    <property type="component" value="Chromosome 5"/>
</dbReference>
<proteinExistence type="predicted"/>
<evidence type="ECO:0000256" key="1">
    <source>
        <dbReference type="ARBA" id="ARBA00023157"/>
    </source>
</evidence>
<evidence type="ECO:0000256" key="2">
    <source>
        <dbReference type="SAM" id="SignalP"/>
    </source>
</evidence>
<dbReference type="InterPro" id="IPR001304">
    <property type="entry name" value="C-type_lectin-like"/>
</dbReference>
<name>A0A9N9X3X7_PHACE</name>
<dbReference type="SMART" id="SM00034">
    <property type="entry name" value="CLECT"/>
    <property type="match status" value="1"/>
</dbReference>
<protein>
    <recommendedName>
        <fullName evidence="3">C-type lectin domain-containing protein</fullName>
    </recommendedName>
</protein>
<dbReference type="Pfam" id="PF00059">
    <property type="entry name" value="Lectin_C"/>
    <property type="match status" value="1"/>
</dbReference>
<dbReference type="SUPFAM" id="SSF56436">
    <property type="entry name" value="C-type lectin-like"/>
    <property type="match status" value="1"/>
</dbReference>
<dbReference type="InterPro" id="IPR016187">
    <property type="entry name" value="CTDL_fold"/>
</dbReference>
<dbReference type="EMBL" id="OU896711">
    <property type="protein sequence ID" value="CAG9821701.1"/>
    <property type="molecule type" value="Genomic_DNA"/>
</dbReference>